<organism evidence="1 2">
    <name type="scientific">Eretmocerus hayati</name>
    <dbReference type="NCBI Taxonomy" id="131215"/>
    <lineage>
        <taxon>Eukaryota</taxon>
        <taxon>Metazoa</taxon>
        <taxon>Ecdysozoa</taxon>
        <taxon>Arthropoda</taxon>
        <taxon>Hexapoda</taxon>
        <taxon>Insecta</taxon>
        <taxon>Pterygota</taxon>
        <taxon>Neoptera</taxon>
        <taxon>Endopterygota</taxon>
        <taxon>Hymenoptera</taxon>
        <taxon>Apocrita</taxon>
        <taxon>Proctotrupomorpha</taxon>
        <taxon>Chalcidoidea</taxon>
        <taxon>Aphelinidae</taxon>
        <taxon>Aphelininae</taxon>
        <taxon>Eretmocerus</taxon>
    </lineage>
</organism>
<accession>A0ACC2NEK9</accession>
<reference evidence="1" key="1">
    <citation type="submission" date="2023-04" db="EMBL/GenBank/DDBJ databases">
        <title>A chromosome-level genome assembly of the parasitoid wasp Eretmocerus hayati.</title>
        <authorList>
            <person name="Zhong Y."/>
            <person name="Liu S."/>
            <person name="Liu Y."/>
        </authorList>
    </citation>
    <scope>NUCLEOTIDE SEQUENCE</scope>
    <source>
        <strain evidence="1">ZJU_SS_LIU_2023</strain>
    </source>
</reference>
<name>A0ACC2NEK9_9HYME</name>
<gene>
    <name evidence="1" type="ORF">QAD02_000023</name>
</gene>
<keyword evidence="2" id="KW-1185">Reference proteome</keyword>
<comment type="caution">
    <text evidence="1">The sequence shown here is derived from an EMBL/GenBank/DDBJ whole genome shotgun (WGS) entry which is preliminary data.</text>
</comment>
<dbReference type="Proteomes" id="UP001239111">
    <property type="component" value="Chromosome 3"/>
</dbReference>
<evidence type="ECO:0000313" key="2">
    <source>
        <dbReference type="Proteomes" id="UP001239111"/>
    </source>
</evidence>
<dbReference type="EMBL" id="CM056743">
    <property type="protein sequence ID" value="KAJ8668764.1"/>
    <property type="molecule type" value="Genomic_DNA"/>
</dbReference>
<protein>
    <submittedName>
        <fullName evidence="1">Uncharacterized protein</fullName>
    </submittedName>
</protein>
<sequence>MVSVNFEHDELLYYVEGIFARQPHRDAARVEAGNRYGGDEEYAALAQHVEDIFADEADLVEERRELLVDDEYEARLALYVEQMFIGQNENGIPREQQMENEEYGNLLRHVQGLFEEDPLHAHEGGAVDHQNNNDLMNEERRRRDRRREQFKRDKELKAFLREYADALNMEPEKFRKLYRITPDMARELIRLLRPTLELYTRTSISIECQVLITVRFLAEGGFQKGVGQDINHPVSQTLVSQILGRVIAAINGIRENYIFLPSTPEQRRRTQRQFVPSIRIPGVCLIMDGFLVRFLRPPAFEEAFFNFHEQTSVNVQMICDALGYIRSLAVHPGSNNDGFAWENSEAREVIEGWRADDEILEEEGLFYVLADNGYDPSQVVLTPMEGTIEGTPEGEYTRDICRNRSIVERTIRGLTGVWMVINRGRKLWYRPEKVTQIIYACAVLHNFRKMHGLHDADWGDFGEIIEPADAVVENELDANYMAGLAERNFIINAFYRD</sequence>
<evidence type="ECO:0000313" key="1">
    <source>
        <dbReference type="EMBL" id="KAJ8668764.1"/>
    </source>
</evidence>
<proteinExistence type="predicted"/>